<reference evidence="2 3" key="1">
    <citation type="submission" date="2014-03" db="EMBL/GenBank/DDBJ databases">
        <title>Draft genome of the hookworm Oesophagostomum dentatum.</title>
        <authorList>
            <person name="Mitreva M."/>
        </authorList>
    </citation>
    <scope>NUCLEOTIDE SEQUENCE [LARGE SCALE GENOMIC DNA]</scope>
    <source>
        <strain evidence="2 3">OD-Hann</strain>
    </source>
</reference>
<evidence type="ECO:0000313" key="2">
    <source>
        <dbReference type="EMBL" id="KHJ88971.1"/>
    </source>
</evidence>
<proteinExistence type="predicted"/>
<accession>A0A0B1SYH9</accession>
<dbReference type="EMBL" id="KN554920">
    <property type="protein sequence ID" value="KHJ88971.1"/>
    <property type="molecule type" value="Genomic_DNA"/>
</dbReference>
<organism evidence="2 3">
    <name type="scientific">Oesophagostomum dentatum</name>
    <name type="common">Nodular worm</name>
    <dbReference type="NCBI Taxonomy" id="61180"/>
    <lineage>
        <taxon>Eukaryota</taxon>
        <taxon>Metazoa</taxon>
        <taxon>Ecdysozoa</taxon>
        <taxon>Nematoda</taxon>
        <taxon>Chromadorea</taxon>
        <taxon>Rhabditida</taxon>
        <taxon>Rhabditina</taxon>
        <taxon>Rhabditomorpha</taxon>
        <taxon>Strongyloidea</taxon>
        <taxon>Strongylidae</taxon>
        <taxon>Oesophagostomum</taxon>
    </lineage>
</organism>
<feature type="region of interest" description="Disordered" evidence="1">
    <location>
        <begin position="1"/>
        <end position="31"/>
    </location>
</feature>
<evidence type="ECO:0000313" key="3">
    <source>
        <dbReference type="Proteomes" id="UP000053660"/>
    </source>
</evidence>
<dbReference type="AlphaFoldDB" id="A0A0B1SYH9"/>
<name>A0A0B1SYH9_OESDE</name>
<feature type="compositionally biased region" description="Basic residues" evidence="1">
    <location>
        <begin position="1"/>
        <end position="10"/>
    </location>
</feature>
<evidence type="ECO:0000256" key="1">
    <source>
        <dbReference type="SAM" id="MobiDB-lite"/>
    </source>
</evidence>
<protein>
    <submittedName>
        <fullName evidence="2">Uncharacterized protein</fullName>
    </submittedName>
</protein>
<keyword evidence="3" id="KW-1185">Reference proteome</keyword>
<dbReference type="Proteomes" id="UP000053660">
    <property type="component" value="Unassembled WGS sequence"/>
</dbReference>
<sequence>MSVRRRKRQGKSGPSPIPSGKDPIPRKPKMRRVVRKRTHLVLLKRIRPRWHNCSE</sequence>
<gene>
    <name evidence="2" type="ORF">OESDEN_11222</name>
</gene>